<name>A0A9K3CS65_9EUKA</name>
<feature type="domain" description="N-acetyltransferase" evidence="3">
    <location>
        <begin position="1"/>
        <end position="151"/>
    </location>
</feature>
<dbReference type="SUPFAM" id="SSF55729">
    <property type="entry name" value="Acyl-CoA N-acyltransferases (Nat)"/>
    <property type="match status" value="1"/>
</dbReference>
<keyword evidence="1" id="KW-0808">Transferase</keyword>
<evidence type="ECO:0000256" key="1">
    <source>
        <dbReference type="ARBA" id="ARBA00022679"/>
    </source>
</evidence>
<dbReference type="Proteomes" id="UP000265618">
    <property type="component" value="Unassembled WGS sequence"/>
</dbReference>
<evidence type="ECO:0000256" key="2">
    <source>
        <dbReference type="ARBA" id="ARBA00023315"/>
    </source>
</evidence>
<evidence type="ECO:0000313" key="4">
    <source>
        <dbReference type="EMBL" id="GIQ81190.1"/>
    </source>
</evidence>
<dbReference type="InterPro" id="IPR051646">
    <property type="entry name" value="NatB_acetyltransferase_subunit"/>
</dbReference>
<sequence>MACERLFHVDDMFCFNNINVDPYTATFSPRFYNHYMTMWPEMCVVHETVCGLLAGYMIGKAEGRGDEMHGHVSAVTVAPEYRRQGVAKRLMAGLERSSQSVGGYFTDLFVRSDNESAVQMYKNLDYVIYRTIKDYYGVDKPDAYDMRKPTPRDLEIGSTSLQYRDGRTPEVERGGWVDYEL</sequence>
<reference evidence="4 5" key="1">
    <citation type="journal article" date="2018" name="PLoS ONE">
        <title>The draft genome of Kipferlia bialata reveals reductive genome evolution in fornicate parasites.</title>
        <authorList>
            <person name="Tanifuji G."/>
            <person name="Takabayashi S."/>
            <person name="Kume K."/>
            <person name="Takagi M."/>
            <person name="Nakayama T."/>
            <person name="Kamikawa R."/>
            <person name="Inagaki Y."/>
            <person name="Hashimoto T."/>
        </authorList>
    </citation>
    <scope>NUCLEOTIDE SEQUENCE [LARGE SCALE GENOMIC DNA]</scope>
    <source>
        <strain evidence="4">NY0173</strain>
    </source>
</reference>
<proteinExistence type="predicted"/>
<protein>
    <recommendedName>
        <fullName evidence="3">N-acetyltransferase domain-containing protein</fullName>
    </recommendedName>
</protein>
<keyword evidence="5" id="KW-1185">Reference proteome</keyword>
<dbReference type="CDD" id="cd04301">
    <property type="entry name" value="NAT_SF"/>
    <property type="match status" value="1"/>
</dbReference>
<dbReference type="PANTHER" id="PTHR45910">
    <property type="entry name" value="N-ALPHA-ACETYLTRANSFERASE 20"/>
    <property type="match status" value="1"/>
</dbReference>
<dbReference type="PROSITE" id="PS51186">
    <property type="entry name" value="GNAT"/>
    <property type="match status" value="1"/>
</dbReference>
<dbReference type="GO" id="GO:0004596">
    <property type="term" value="F:protein-N-terminal amino-acid acetyltransferase activity"/>
    <property type="evidence" value="ECO:0007669"/>
    <property type="project" value="TreeGrafter"/>
</dbReference>
<dbReference type="AlphaFoldDB" id="A0A9K3CS65"/>
<gene>
    <name evidence="4" type="ORF">KIPB_002110</name>
</gene>
<dbReference type="InterPro" id="IPR016181">
    <property type="entry name" value="Acyl_CoA_acyltransferase"/>
</dbReference>
<dbReference type="Pfam" id="PF00583">
    <property type="entry name" value="Acetyltransf_1"/>
    <property type="match status" value="1"/>
</dbReference>
<evidence type="ECO:0000313" key="5">
    <source>
        <dbReference type="Proteomes" id="UP000265618"/>
    </source>
</evidence>
<dbReference type="OrthoDB" id="10264728at2759"/>
<dbReference type="InterPro" id="IPR000182">
    <property type="entry name" value="GNAT_dom"/>
</dbReference>
<accession>A0A9K3CS65</accession>
<dbReference type="GO" id="GO:0031416">
    <property type="term" value="C:NatB complex"/>
    <property type="evidence" value="ECO:0007669"/>
    <property type="project" value="TreeGrafter"/>
</dbReference>
<evidence type="ECO:0000259" key="3">
    <source>
        <dbReference type="PROSITE" id="PS51186"/>
    </source>
</evidence>
<dbReference type="EMBL" id="BDIP01000328">
    <property type="protein sequence ID" value="GIQ81190.1"/>
    <property type="molecule type" value="Genomic_DNA"/>
</dbReference>
<organism evidence="4 5">
    <name type="scientific">Kipferlia bialata</name>
    <dbReference type="NCBI Taxonomy" id="797122"/>
    <lineage>
        <taxon>Eukaryota</taxon>
        <taxon>Metamonada</taxon>
        <taxon>Carpediemonas-like organisms</taxon>
        <taxon>Kipferlia</taxon>
    </lineage>
</organism>
<dbReference type="PANTHER" id="PTHR45910:SF1">
    <property type="entry name" value="N-ALPHA-ACETYLTRANSFERASE 20"/>
    <property type="match status" value="1"/>
</dbReference>
<dbReference type="Gene3D" id="3.40.630.30">
    <property type="match status" value="1"/>
</dbReference>
<comment type="caution">
    <text evidence="4">The sequence shown here is derived from an EMBL/GenBank/DDBJ whole genome shotgun (WGS) entry which is preliminary data.</text>
</comment>
<keyword evidence="2" id="KW-0012">Acyltransferase</keyword>